<keyword evidence="3" id="KW-1185">Reference proteome</keyword>
<feature type="transmembrane region" description="Helical" evidence="1">
    <location>
        <begin position="12"/>
        <end position="31"/>
    </location>
</feature>
<evidence type="ECO:0000313" key="3">
    <source>
        <dbReference type="Proteomes" id="UP000092698"/>
    </source>
</evidence>
<dbReference type="EMBL" id="CP016545">
    <property type="protein sequence ID" value="ANU06851.1"/>
    <property type="molecule type" value="Genomic_DNA"/>
</dbReference>
<accession>A0A1C7D694</accession>
<dbReference type="KEGG" id="anh:A6F65_00528"/>
<keyword evidence="1" id="KW-0812">Transmembrane</keyword>
<keyword evidence="1" id="KW-0472">Membrane</keyword>
<gene>
    <name evidence="2" type="ORF">A6F65_00528</name>
</gene>
<evidence type="ECO:0000313" key="2">
    <source>
        <dbReference type="EMBL" id="ANU06851.1"/>
    </source>
</evidence>
<dbReference type="AlphaFoldDB" id="A0A1C7D694"/>
<dbReference type="Proteomes" id="UP000092698">
    <property type="component" value="Chromosome"/>
</dbReference>
<reference evidence="2 3" key="1">
    <citation type="submission" date="2016-07" db="EMBL/GenBank/DDBJ databases">
        <title>Complete genome sequence of Altererythrobacter namhicola JCM 16345T, containing esterase-encoding genes.</title>
        <authorList>
            <person name="Cheng H."/>
            <person name="Wu Y.-H."/>
            <person name="Jian S.-L."/>
            <person name="Huo Y.-Y."/>
            <person name="Wang C.-S."/>
            <person name="Xu X.-W."/>
        </authorList>
    </citation>
    <scope>NUCLEOTIDE SEQUENCE [LARGE SCALE GENOMIC DNA]</scope>
    <source>
        <strain evidence="2 3">JCM 16345</strain>
    </source>
</reference>
<sequence length="32" mass="3466">MELFTADLFRNFAIGFGLTALVLAANIVPQLV</sequence>
<evidence type="ECO:0000256" key="1">
    <source>
        <dbReference type="SAM" id="Phobius"/>
    </source>
</evidence>
<protein>
    <submittedName>
        <fullName evidence="2">Uncharacterized protein</fullName>
    </submittedName>
</protein>
<keyword evidence="1" id="KW-1133">Transmembrane helix</keyword>
<organism evidence="2 3">
    <name type="scientific">Paraurantiacibacter namhicola</name>
    <dbReference type="NCBI Taxonomy" id="645517"/>
    <lineage>
        <taxon>Bacteria</taxon>
        <taxon>Pseudomonadati</taxon>
        <taxon>Pseudomonadota</taxon>
        <taxon>Alphaproteobacteria</taxon>
        <taxon>Sphingomonadales</taxon>
        <taxon>Erythrobacteraceae</taxon>
        <taxon>Paraurantiacibacter</taxon>
    </lineage>
</organism>
<name>A0A1C7D694_9SPHN</name>
<dbReference type="STRING" id="645517.A6F65_00528"/>
<proteinExistence type="predicted"/>